<keyword evidence="17" id="KW-1185">Reference proteome</keyword>
<dbReference type="InterPro" id="IPR011257">
    <property type="entry name" value="DNA_glycosylase"/>
</dbReference>
<dbReference type="NCBIfam" id="TIGR01084">
    <property type="entry name" value="mutY"/>
    <property type="match status" value="1"/>
</dbReference>
<evidence type="ECO:0000256" key="7">
    <source>
        <dbReference type="ARBA" id="ARBA00022723"/>
    </source>
</evidence>
<comment type="caution">
    <text evidence="16">The sequence shown here is derived from an EMBL/GenBank/DDBJ whole genome shotgun (WGS) entry which is preliminary data.</text>
</comment>
<comment type="similarity">
    <text evidence="3 14">Belongs to the Nth/MutY family.</text>
</comment>
<evidence type="ECO:0000256" key="13">
    <source>
        <dbReference type="ARBA" id="ARBA00023295"/>
    </source>
</evidence>
<dbReference type="CDD" id="cd03431">
    <property type="entry name" value="NUDIX_DNA_Glycosylase_C-MutY"/>
    <property type="match status" value="1"/>
</dbReference>
<evidence type="ECO:0000313" key="16">
    <source>
        <dbReference type="EMBL" id="KPM48028.1"/>
    </source>
</evidence>
<dbReference type="GO" id="GO:0000701">
    <property type="term" value="F:purine-specific mismatch base pair DNA N-glycosylase activity"/>
    <property type="evidence" value="ECO:0007669"/>
    <property type="project" value="UniProtKB-EC"/>
</dbReference>
<dbReference type="PANTHER" id="PTHR42944:SF1">
    <property type="entry name" value="ADENINE DNA GLYCOSYLASE"/>
    <property type="match status" value="1"/>
</dbReference>
<dbReference type="InterPro" id="IPR044298">
    <property type="entry name" value="MIG/MutY"/>
</dbReference>
<dbReference type="GO" id="GO:0032357">
    <property type="term" value="F:oxidized purine DNA binding"/>
    <property type="evidence" value="ECO:0007669"/>
    <property type="project" value="TreeGrafter"/>
</dbReference>
<dbReference type="PATRIC" id="fig|1605367.3.peg.3920"/>
<dbReference type="Pfam" id="PF14815">
    <property type="entry name" value="NUDIX_4"/>
    <property type="match status" value="1"/>
</dbReference>
<dbReference type="RefSeq" id="WP_055148713.1">
    <property type="nucleotide sequence ID" value="NZ_JXSZ01000009.1"/>
</dbReference>
<sequence length="348" mass="40327">MLSSKIIEWYHQNKRNLPWRETSNPYFIWLSEVILQQTRVDQGLEYYLRFIEAYPTVFDLAGAHQEEVLRNWQGLGYYSRARNLHAAAQYIANELNGNFPSTFTELKKMKGVGDYTAAAISSIAFGEKKAVVDGNVYRVLSRLFEIDTPINSNKGIKKFSNLADSLIDNKRPGDYNQAMMELGATICKPKKPLCPECPLAAECQSLKNQTQQNYPVKINKTKVRDRYFNYLVVENESKIFFQKRPQKGIWAGLFEFPLIETDKVVEDFQLLVKNLPDWIKPKDIAIGIPSSKIHLLSHQRINARFWPIDLAKVDNQTRINFFTEDEIEQLPKHQLIVNYLNDNPIFKT</sequence>
<evidence type="ECO:0000259" key="15">
    <source>
        <dbReference type="SMART" id="SM00478"/>
    </source>
</evidence>
<keyword evidence="9" id="KW-0378">Hydrolase</keyword>
<dbReference type="GO" id="GO:0006298">
    <property type="term" value="P:mismatch repair"/>
    <property type="evidence" value="ECO:0007669"/>
    <property type="project" value="TreeGrafter"/>
</dbReference>
<organism evidence="16 17">
    <name type="scientific">Jiulongibacter sediminis</name>
    <dbReference type="NCBI Taxonomy" id="1605367"/>
    <lineage>
        <taxon>Bacteria</taxon>
        <taxon>Pseudomonadati</taxon>
        <taxon>Bacteroidota</taxon>
        <taxon>Cytophagia</taxon>
        <taxon>Cytophagales</taxon>
        <taxon>Leadbetterellaceae</taxon>
        <taxon>Jiulongibacter</taxon>
    </lineage>
</organism>
<dbReference type="PANTHER" id="PTHR42944">
    <property type="entry name" value="ADENINE DNA GLYCOSYLASE"/>
    <property type="match status" value="1"/>
</dbReference>
<dbReference type="Gene3D" id="1.10.340.30">
    <property type="entry name" value="Hypothetical protein, domain 2"/>
    <property type="match status" value="1"/>
</dbReference>
<keyword evidence="8 14" id="KW-0227">DNA damage</keyword>
<dbReference type="FunFam" id="1.10.1670.10:FF:000002">
    <property type="entry name" value="Adenine DNA glycosylase"/>
    <property type="match status" value="1"/>
</dbReference>
<dbReference type="InterPro" id="IPR023170">
    <property type="entry name" value="HhH_base_excis_C"/>
</dbReference>
<evidence type="ECO:0000256" key="4">
    <source>
        <dbReference type="ARBA" id="ARBA00012045"/>
    </source>
</evidence>
<comment type="cofactor">
    <cofactor evidence="14">
        <name>[4Fe-4S] cluster</name>
        <dbReference type="ChEBI" id="CHEBI:49883"/>
    </cofactor>
    <text evidence="14">Binds 1 [4Fe-4S] cluster.</text>
</comment>
<dbReference type="CDD" id="cd00056">
    <property type="entry name" value="ENDO3c"/>
    <property type="match status" value="1"/>
</dbReference>
<dbReference type="Proteomes" id="UP000050454">
    <property type="component" value="Unassembled WGS sequence"/>
</dbReference>
<keyword evidence="13 14" id="KW-0326">Glycosidase</keyword>
<dbReference type="SMART" id="SM00478">
    <property type="entry name" value="ENDO3c"/>
    <property type="match status" value="1"/>
</dbReference>
<evidence type="ECO:0000313" key="17">
    <source>
        <dbReference type="Proteomes" id="UP000050454"/>
    </source>
</evidence>
<dbReference type="Gene3D" id="1.10.1670.10">
    <property type="entry name" value="Helix-hairpin-Helix base-excision DNA repair enzymes (C-terminal)"/>
    <property type="match status" value="1"/>
</dbReference>
<evidence type="ECO:0000256" key="9">
    <source>
        <dbReference type="ARBA" id="ARBA00022801"/>
    </source>
</evidence>
<dbReference type="InterPro" id="IPR003651">
    <property type="entry name" value="Endonuclease3_FeS-loop_motif"/>
</dbReference>
<evidence type="ECO:0000256" key="11">
    <source>
        <dbReference type="ARBA" id="ARBA00023014"/>
    </source>
</evidence>
<reference evidence="16 17" key="1">
    <citation type="submission" date="2015-07" db="EMBL/GenBank/DDBJ databases">
        <title>The draft genome sequence of Leadbetterella sp. JN14-9.</title>
        <authorList>
            <person name="Liu Y."/>
            <person name="Du J."/>
            <person name="Shao Z."/>
        </authorList>
    </citation>
    <scope>NUCLEOTIDE SEQUENCE [LARGE SCALE GENOMIC DNA]</scope>
    <source>
        <strain evidence="16 17">JN14-9</strain>
    </source>
</reference>
<accession>A0A0N8H9Q5</accession>
<dbReference type="InterPro" id="IPR015797">
    <property type="entry name" value="NUDIX_hydrolase-like_dom_sf"/>
</dbReference>
<evidence type="ECO:0000256" key="8">
    <source>
        <dbReference type="ARBA" id="ARBA00022763"/>
    </source>
</evidence>
<dbReference type="Pfam" id="PF00730">
    <property type="entry name" value="HhH-GPD"/>
    <property type="match status" value="1"/>
</dbReference>
<dbReference type="PROSITE" id="PS00764">
    <property type="entry name" value="ENDONUCLEASE_III_1"/>
    <property type="match status" value="1"/>
</dbReference>
<evidence type="ECO:0000256" key="1">
    <source>
        <dbReference type="ARBA" id="ARBA00000843"/>
    </source>
</evidence>
<evidence type="ECO:0000256" key="5">
    <source>
        <dbReference type="ARBA" id="ARBA00022023"/>
    </source>
</evidence>
<dbReference type="AlphaFoldDB" id="A0A0N8H9Q5"/>
<keyword evidence="10 14" id="KW-0408">Iron</keyword>
<keyword evidence="12" id="KW-0234">DNA repair</keyword>
<dbReference type="SUPFAM" id="SSF55811">
    <property type="entry name" value="Nudix"/>
    <property type="match status" value="1"/>
</dbReference>
<protein>
    <recommendedName>
        <fullName evidence="5 14">Adenine DNA glycosylase</fullName>
        <ecNumber evidence="4 14">3.2.2.31</ecNumber>
    </recommendedName>
</protein>
<evidence type="ECO:0000256" key="10">
    <source>
        <dbReference type="ARBA" id="ARBA00023004"/>
    </source>
</evidence>
<dbReference type="GO" id="GO:0035485">
    <property type="term" value="F:adenine/guanine mispair binding"/>
    <property type="evidence" value="ECO:0007669"/>
    <property type="project" value="TreeGrafter"/>
</dbReference>
<keyword evidence="6" id="KW-0004">4Fe-4S</keyword>
<dbReference type="SUPFAM" id="SSF48150">
    <property type="entry name" value="DNA-glycosylase"/>
    <property type="match status" value="1"/>
</dbReference>
<dbReference type="InterPro" id="IPR029119">
    <property type="entry name" value="MutY_C"/>
</dbReference>
<name>A0A0N8H9Q5_9BACT</name>
<dbReference type="InterPro" id="IPR005760">
    <property type="entry name" value="A/G_AdeGlyc_MutY"/>
</dbReference>
<evidence type="ECO:0000256" key="6">
    <source>
        <dbReference type="ARBA" id="ARBA00022485"/>
    </source>
</evidence>
<dbReference type="InterPro" id="IPR004035">
    <property type="entry name" value="Endouclease-III_FeS-bd_BS"/>
</dbReference>
<evidence type="ECO:0000256" key="12">
    <source>
        <dbReference type="ARBA" id="ARBA00023204"/>
    </source>
</evidence>
<dbReference type="GO" id="GO:0051539">
    <property type="term" value="F:4 iron, 4 sulfur cluster binding"/>
    <property type="evidence" value="ECO:0007669"/>
    <property type="project" value="UniProtKB-UniRule"/>
</dbReference>
<dbReference type="GO" id="GO:0006284">
    <property type="term" value="P:base-excision repair"/>
    <property type="evidence" value="ECO:0007669"/>
    <property type="project" value="UniProtKB-UniRule"/>
</dbReference>
<dbReference type="GO" id="GO:0046872">
    <property type="term" value="F:metal ion binding"/>
    <property type="evidence" value="ECO:0007669"/>
    <property type="project" value="UniProtKB-UniRule"/>
</dbReference>
<dbReference type="Gene3D" id="3.90.79.10">
    <property type="entry name" value="Nucleoside Triphosphate Pyrophosphohydrolase"/>
    <property type="match status" value="1"/>
</dbReference>
<keyword evidence="7" id="KW-0479">Metal-binding</keyword>
<dbReference type="GO" id="GO:0034039">
    <property type="term" value="F:8-oxo-7,8-dihydroguanine DNA N-glycosylase activity"/>
    <property type="evidence" value="ECO:0007669"/>
    <property type="project" value="TreeGrafter"/>
</dbReference>
<evidence type="ECO:0000256" key="2">
    <source>
        <dbReference type="ARBA" id="ARBA00002933"/>
    </source>
</evidence>
<evidence type="ECO:0000256" key="3">
    <source>
        <dbReference type="ARBA" id="ARBA00008343"/>
    </source>
</evidence>
<dbReference type="FunFam" id="1.10.340.30:FF:000002">
    <property type="entry name" value="Adenine DNA glycosylase"/>
    <property type="match status" value="1"/>
</dbReference>
<dbReference type="InterPro" id="IPR003265">
    <property type="entry name" value="HhH-GPD_domain"/>
</dbReference>
<comment type="function">
    <text evidence="2">Adenine glycosylase active on G-A mispairs. MutY also corrects error-prone DNA synthesis past GO lesions which are due to the oxidatively damaged form of guanine: 7,8-dihydro-8-oxoguanine (8-oxo-dGTP).</text>
</comment>
<proteinExistence type="inferred from homology"/>
<dbReference type="STRING" id="1605367.AFM12_12555"/>
<dbReference type="OrthoDB" id="9802365at2"/>
<keyword evidence="11" id="KW-0411">Iron-sulfur</keyword>
<dbReference type="EMBL" id="LGTQ01000009">
    <property type="protein sequence ID" value="KPM48028.1"/>
    <property type="molecule type" value="Genomic_DNA"/>
</dbReference>
<feature type="domain" description="HhH-GPD" evidence="15">
    <location>
        <begin position="34"/>
        <end position="185"/>
    </location>
</feature>
<dbReference type="EC" id="3.2.2.31" evidence="4 14"/>
<gene>
    <name evidence="16" type="ORF">AFM12_12555</name>
</gene>
<dbReference type="SMART" id="SM00525">
    <property type="entry name" value="FES"/>
    <property type="match status" value="1"/>
</dbReference>
<evidence type="ECO:0000256" key="14">
    <source>
        <dbReference type="RuleBase" id="RU365096"/>
    </source>
</evidence>
<comment type="catalytic activity">
    <reaction evidence="1 14">
        <text>Hydrolyzes free adenine bases from 7,8-dihydro-8-oxoguanine:adenine mismatched double-stranded DNA, leaving an apurinic site.</text>
        <dbReference type="EC" id="3.2.2.31"/>
    </reaction>
</comment>